<evidence type="ECO:0000313" key="5">
    <source>
        <dbReference type="Proteomes" id="UP000011715"/>
    </source>
</evidence>
<dbReference type="EMBL" id="ADBL01002510">
    <property type="status" value="NOT_ANNOTATED_CDS"/>
    <property type="molecule type" value="Genomic_DNA"/>
</dbReference>
<reference evidence="3" key="2">
    <citation type="submission" date="2010-05" db="EMBL/GenBank/DDBJ databases">
        <title>The Genome Sequence of Magnaporthe poae strain ATCC 64411.</title>
        <authorList>
            <consortium name="The Broad Institute Genome Sequencing Platform"/>
            <consortium name="Broad Institute Genome Sequencing Center for Infectious Disease"/>
            <person name="Ma L.-J."/>
            <person name="Dead R."/>
            <person name="Young S."/>
            <person name="Zeng Q."/>
            <person name="Koehrsen M."/>
            <person name="Alvarado L."/>
            <person name="Berlin A."/>
            <person name="Chapman S.B."/>
            <person name="Chen Z."/>
            <person name="Freedman E."/>
            <person name="Gellesch M."/>
            <person name="Goldberg J."/>
            <person name="Griggs A."/>
            <person name="Gujja S."/>
            <person name="Heilman E.R."/>
            <person name="Heiman D."/>
            <person name="Hepburn T."/>
            <person name="Howarth C."/>
            <person name="Jen D."/>
            <person name="Larson L."/>
            <person name="Mehta T."/>
            <person name="Neiman D."/>
            <person name="Pearson M."/>
            <person name="Roberts A."/>
            <person name="Saif S."/>
            <person name="Shea T."/>
            <person name="Shenoy N."/>
            <person name="Sisk P."/>
            <person name="Stolte C."/>
            <person name="Sykes S."/>
            <person name="Walk T."/>
            <person name="White J."/>
            <person name="Yandava C."/>
            <person name="Haas B."/>
            <person name="Nusbaum C."/>
            <person name="Birren B."/>
        </authorList>
    </citation>
    <scope>NUCLEOTIDE SEQUENCE</scope>
    <source>
        <strain evidence="3">ATCC 64411</strain>
    </source>
</reference>
<evidence type="ECO:0000313" key="3">
    <source>
        <dbReference type="EMBL" id="KLU91283.1"/>
    </source>
</evidence>
<gene>
    <name evidence="3" type="ORF">MAPG_09804</name>
</gene>
<organism evidence="4 5">
    <name type="scientific">Magnaporthiopsis poae (strain ATCC 64411 / 73-15)</name>
    <name type="common">Kentucky bluegrass fungus</name>
    <name type="synonym">Magnaporthe poae</name>
    <dbReference type="NCBI Taxonomy" id="644358"/>
    <lineage>
        <taxon>Eukaryota</taxon>
        <taxon>Fungi</taxon>
        <taxon>Dikarya</taxon>
        <taxon>Ascomycota</taxon>
        <taxon>Pezizomycotina</taxon>
        <taxon>Sordariomycetes</taxon>
        <taxon>Sordariomycetidae</taxon>
        <taxon>Magnaporthales</taxon>
        <taxon>Magnaporthaceae</taxon>
        <taxon>Magnaporthiopsis</taxon>
    </lineage>
</organism>
<evidence type="ECO:0000313" key="4">
    <source>
        <dbReference type="EnsemblFungi" id="MAPG_09804T0"/>
    </source>
</evidence>
<feature type="signal peptide" evidence="2">
    <location>
        <begin position="1"/>
        <end position="19"/>
    </location>
</feature>
<feature type="compositionally biased region" description="Polar residues" evidence="1">
    <location>
        <begin position="41"/>
        <end position="52"/>
    </location>
</feature>
<dbReference type="EnsemblFungi" id="MAPG_09804T0">
    <property type="protein sequence ID" value="MAPG_09804T0"/>
    <property type="gene ID" value="MAPG_09804"/>
</dbReference>
<dbReference type="eggNOG" id="ENOG502R9B9">
    <property type="taxonomic scope" value="Eukaryota"/>
</dbReference>
<dbReference type="EMBL" id="GL876976">
    <property type="protein sequence ID" value="KLU91283.1"/>
    <property type="molecule type" value="Genomic_DNA"/>
</dbReference>
<keyword evidence="2" id="KW-0732">Signal</keyword>
<protein>
    <submittedName>
        <fullName evidence="3 4">Uncharacterized protein</fullName>
    </submittedName>
</protein>
<reference evidence="4" key="4">
    <citation type="journal article" date="2015" name="G3 (Bethesda)">
        <title>Genome sequences of three phytopathogenic species of the Magnaporthaceae family of fungi.</title>
        <authorList>
            <person name="Okagaki L.H."/>
            <person name="Nunes C.C."/>
            <person name="Sailsbery J."/>
            <person name="Clay B."/>
            <person name="Brown D."/>
            <person name="John T."/>
            <person name="Oh Y."/>
            <person name="Young N."/>
            <person name="Fitzgerald M."/>
            <person name="Haas B.J."/>
            <person name="Zeng Q."/>
            <person name="Young S."/>
            <person name="Adiconis X."/>
            <person name="Fan L."/>
            <person name="Levin J.Z."/>
            <person name="Mitchell T.K."/>
            <person name="Okubara P.A."/>
            <person name="Farman M.L."/>
            <person name="Kohn L.M."/>
            <person name="Birren B."/>
            <person name="Ma L.-J."/>
            <person name="Dean R.A."/>
        </authorList>
    </citation>
    <scope>NUCLEOTIDE SEQUENCE</scope>
    <source>
        <strain evidence="4">ATCC 64411 / 73-15</strain>
    </source>
</reference>
<feature type="compositionally biased region" description="Low complexity" evidence="1">
    <location>
        <begin position="28"/>
        <end position="38"/>
    </location>
</feature>
<feature type="chain" id="PRO_5009385882" evidence="2">
    <location>
        <begin position="20"/>
        <end position="130"/>
    </location>
</feature>
<accession>A0A0C4EAW8</accession>
<dbReference type="Proteomes" id="UP000011715">
    <property type="component" value="Unassembled WGS sequence"/>
</dbReference>
<sequence length="130" mass="13474">MHFTKTLVIFATTFATLGAAVPAKAKAQKAVSPASKKPNAGSPTNNKPQTGVKSKCRRGEVEARGGCISTHTYALSCNPTTVYIDNGLGSMVPENCPNRVKCDDSGRVVRLSAVVSAVVVEACSGACRCS</sequence>
<reference evidence="5" key="1">
    <citation type="submission" date="2010-05" db="EMBL/GenBank/DDBJ databases">
        <title>The genome sequence of Magnaporthe poae strain ATCC 64411.</title>
        <authorList>
            <person name="Ma L.-J."/>
            <person name="Dead R."/>
            <person name="Young S."/>
            <person name="Zeng Q."/>
            <person name="Koehrsen M."/>
            <person name="Alvarado L."/>
            <person name="Berlin A."/>
            <person name="Chapman S.B."/>
            <person name="Chen Z."/>
            <person name="Freedman E."/>
            <person name="Gellesch M."/>
            <person name="Goldberg J."/>
            <person name="Griggs A."/>
            <person name="Gujja S."/>
            <person name="Heilman E.R."/>
            <person name="Heiman D."/>
            <person name="Hepburn T."/>
            <person name="Howarth C."/>
            <person name="Jen D."/>
            <person name="Larson L."/>
            <person name="Mehta T."/>
            <person name="Neiman D."/>
            <person name="Pearson M."/>
            <person name="Roberts A."/>
            <person name="Saif S."/>
            <person name="Shea T."/>
            <person name="Shenoy N."/>
            <person name="Sisk P."/>
            <person name="Stolte C."/>
            <person name="Sykes S."/>
            <person name="Walk T."/>
            <person name="White J."/>
            <person name="Yandava C."/>
            <person name="Haas B."/>
            <person name="Nusbaum C."/>
            <person name="Birren B."/>
        </authorList>
    </citation>
    <scope>NUCLEOTIDE SEQUENCE [LARGE SCALE GENOMIC DNA]</scope>
    <source>
        <strain evidence="5">ATCC 64411 / 73-15</strain>
    </source>
</reference>
<keyword evidence="5" id="KW-1185">Reference proteome</keyword>
<evidence type="ECO:0000256" key="2">
    <source>
        <dbReference type="SAM" id="SignalP"/>
    </source>
</evidence>
<evidence type="ECO:0000256" key="1">
    <source>
        <dbReference type="SAM" id="MobiDB-lite"/>
    </source>
</evidence>
<reference evidence="4" key="5">
    <citation type="submission" date="2015-06" db="UniProtKB">
        <authorList>
            <consortium name="EnsemblFungi"/>
        </authorList>
    </citation>
    <scope>IDENTIFICATION</scope>
    <source>
        <strain evidence="4">ATCC 64411</strain>
    </source>
</reference>
<proteinExistence type="predicted"/>
<dbReference type="AlphaFoldDB" id="A0A0C4EAW8"/>
<name>A0A0C4EAW8_MAGP6</name>
<dbReference type="VEuPathDB" id="FungiDB:MAPG_09804"/>
<feature type="region of interest" description="Disordered" evidence="1">
    <location>
        <begin position="28"/>
        <end position="57"/>
    </location>
</feature>
<reference evidence="3" key="3">
    <citation type="submission" date="2011-03" db="EMBL/GenBank/DDBJ databases">
        <title>Annotation of Magnaporthe poae ATCC 64411.</title>
        <authorList>
            <person name="Ma L.-J."/>
            <person name="Dead R."/>
            <person name="Young S.K."/>
            <person name="Zeng Q."/>
            <person name="Gargeya S."/>
            <person name="Fitzgerald M."/>
            <person name="Haas B."/>
            <person name="Abouelleil A."/>
            <person name="Alvarado L."/>
            <person name="Arachchi H.M."/>
            <person name="Berlin A."/>
            <person name="Brown A."/>
            <person name="Chapman S.B."/>
            <person name="Chen Z."/>
            <person name="Dunbar C."/>
            <person name="Freedman E."/>
            <person name="Gearin G."/>
            <person name="Gellesch M."/>
            <person name="Goldberg J."/>
            <person name="Griggs A."/>
            <person name="Gujja S."/>
            <person name="Heiman D."/>
            <person name="Howarth C."/>
            <person name="Larson L."/>
            <person name="Lui A."/>
            <person name="MacDonald P.J.P."/>
            <person name="Mehta T."/>
            <person name="Montmayeur A."/>
            <person name="Murphy C."/>
            <person name="Neiman D."/>
            <person name="Pearson M."/>
            <person name="Priest M."/>
            <person name="Roberts A."/>
            <person name="Saif S."/>
            <person name="Shea T."/>
            <person name="Shenoy N."/>
            <person name="Sisk P."/>
            <person name="Stolte C."/>
            <person name="Sykes S."/>
            <person name="Yandava C."/>
            <person name="Wortman J."/>
            <person name="Nusbaum C."/>
            <person name="Birren B."/>
        </authorList>
    </citation>
    <scope>NUCLEOTIDE SEQUENCE</scope>
    <source>
        <strain evidence="3">ATCC 64411</strain>
    </source>
</reference>